<feature type="compositionally biased region" description="Acidic residues" evidence="2">
    <location>
        <begin position="709"/>
        <end position="720"/>
    </location>
</feature>
<evidence type="ECO:0000256" key="1">
    <source>
        <dbReference type="ARBA" id="ARBA00007797"/>
    </source>
</evidence>
<name>A0A0C2XQP7_SERVB</name>
<sequence length="808" mass="89122">MVQASPVHNQRALESLKSMSMKKGGGGGSGPASTGGGGKGESLKSLRALVDWWIGGGVPDRKLKYFRDQPLLHEQRTDAHLVSWFFEDWLKKYFFSILQILEALTLDPLPYIRMQAMSLVSQLLSSKPEQEQNLLKLLVNKLGDSERSISSKASYHLHTLLQVHPQMKGVVVREVSALVLRAPSSAPTPTRSKGSGNKSPVKGGAAAPKPSTINSHARYYAIVTFNQIVLSSKTQADKDVATRLVEVYFELFRGILGEGNRAEEEGEDVQPDDAGRDGKGREEKRKMREREKLKLKGKELPESAQKGKKGRGSNLQEGTASGDAEAKVISAILTGVNRALPFAGMDAKVLDKHMDTLFRITHEATFNVTIQALVLIEKVAESRPEILPRYLRTLYASVLDPRLAVSSKQAMYLNLLFKSLKLDKNTPRVKAFVKRFLQALMTGPGFEPSFICGGLFLLGELFNVTPGLRAAVSLPPTANSETYDPRKREPEYSGADDACIWELIPLLHHYHPSVSLHARQLLDGVPLTANADLSLNTISHFLDLFVYKNPKKPKPRGASAMQPTASIINDGNATVRRLKGAYDDGLGPGGTVNEEDFWRKKVQDVPANQLFFHKFFNKKREKHDLKKEKIGKRKINQEDESEEESAAKNSDDGSDSDKEEAEIWKAMKNSLPTAEAAGADVDSDESEELHISEDEDEDEDEQISSKEASDEEADSADDSGSDAGLNFEEEEDDLVGSNDEAPDGLLHFSSEDEPGEWGGIGTTVLGKRKGKAEETTGKKKKRKLRDLPLFASFEDYEGLIDAEPEDNL</sequence>
<proteinExistence type="inferred from homology"/>
<dbReference type="OrthoDB" id="28947at2759"/>
<evidence type="ECO:0000313" key="5">
    <source>
        <dbReference type="Proteomes" id="UP000054097"/>
    </source>
</evidence>
<evidence type="ECO:0000259" key="3">
    <source>
        <dbReference type="Pfam" id="PF03914"/>
    </source>
</evidence>
<dbReference type="AlphaFoldDB" id="A0A0C2XQP7"/>
<feature type="region of interest" description="Disordered" evidence="2">
    <location>
        <begin position="261"/>
        <end position="320"/>
    </location>
</feature>
<keyword evidence="5" id="KW-1185">Reference proteome</keyword>
<accession>A0A0C2XQP7</accession>
<dbReference type="SUPFAM" id="SSF48371">
    <property type="entry name" value="ARM repeat"/>
    <property type="match status" value="1"/>
</dbReference>
<comment type="similarity">
    <text evidence="1">Belongs to the CBF/MAK21 family.</text>
</comment>
<dbReference type="GO" id="GO:0005634">
    <property type="term" value="C:nucleus"/>
    <property type="evidence" value="ECO:0007669"/>
    <property type="project" value="TreeGrafter"/>
</dbReference>
<feature type="region of interest" description="Disordered" evidence="2">
    <location>
        <begin position="627"/>
        <end position="781"/>
    </location>
</feature>
<feature type="compositionally biased region" description="Gly residues" evidence="2">
    <location>
        <begin position="23"/>
        <end position="40"/>
    </location>
</feature>
<dbReference type="STRING" id="933852.A0A0C2XQP7"/>
<feature type="compositionally biased region" description="Basic and acidic residues" evidence="2">
    <location>
        <begin position="273"/>
        <end position="301"/>
    </location>
</feature>
<dbReference type="PANTHER" id="PTHR12048:SF0">
    <property type="entry name" value="CCAAT_ENHANCER-BINDING PROTEIN ZETA"/>
    <property type="match status" value="1"/>
</dbReference>
<protein>
    <recommendedName>
        <fullName evidence="3">CCAAT-binding factor domain-containing protein</fullName>
    </recommendedName>
</protein>
<feature type="domain" description="CCAAT-binding factor" evidence="3">
    <location>
        <begin position="370"/>
        <end position="518"/>
    </location>
</feature>
<reference evidence="4 5" key="1">
    <citation type="submission" date="2014-04" db="EMBL/GenBank/DDBJ databases">
        <authorList>
            <consortium name="DOE Joint Genome Institute"/>
            <person name="Kuo A."/>
            <person name="Zuccaro A."/>
            <person name="Kohler A."/>
            <person name="Nagy L.G."/>
            <person name="Floudas D."/>
            <person name="Copeland A."/>
            <person name="Barry K.W."/>
            <person name="Cichocki N."/>
            <person name="Veneault-Fourrey C."/>
            <person name="LaButti K."/>
            <person name="Lindquist E.A."/>
            <person name="Lipzen A."/>
            <person name="Lundell T."/>
            <person name="Morin E."/>
            <person name="Murat C."/>
            <person name="Sun H."/>
            <person name="Tunlid A."/>
            <person name="Henrissat B."/>
            <person name="Grigoriev I.V."/>
            <person name="Hibbett D.S."/>
            <person name="Martin F."/>
            <person name="Nordberg H.P."/>
            <person name="Cantor M.N."/>
            <person name="Hua S.X."/>
        </authorList>
    </citation>
    <scope>NUCLEOTIDE SEQUENCE [LARGE SCALE GENOMIC DNA]</scope>
    <source>
        <strain evidence="4 5">MAFF 305830</strain>
    </source>
</reference>
<evidence type="ECO:0000313" key="4">
    <source>
        <dbReference type="EMBL" id="KIM31282.1"/>
    </source>
</evidence>
<dbReference type="InterPro" id="IPR040155">
    <property type="entry name" value="CEBPZ/Mak21-like"/>
</dbReference>
<dbReference type="Pfam" id="PF03914">
    <property type="entry name" value="CBF"/>
    <property type="match status" value="1"/>
</dbReference>
<dbReference type="PANTHER" id="PTHR12048">
    <property type="entry name" value="CCAAT-BINDING FACTOR-RELATED"/>
    <property type="match status" value="1"/>
</dbReference>
<evidence type="ECO:0000256" key="2">
    <source>
        <dbReference type="SAM" id="MobiDB-lite"/>
    </source>
</evidence>
<feature type="compositionally biased region" description="Acidic residues" evidence="2">
    <location>
        <begin position="681"/>
        <end position="702"/>
    </location>
</feature>
<dbReference type="EMBL" id="KN824282">
    <property type="protein sequence ID" value="KIM31282.1"/>
    <property type="molecule type" value="Genomic_DNA"/>
</dbReference>
<dbReference type="HOGENOM" id="CLU_003417_0_0_1"/>
<reference evidence="5" key="2">
    <citation type="submission" date="2015-01" db="EMBL/GenBank/DDBJ databases">
        <title>Evolutionary Origins and Diversification of the Mycorrhizal Mutualists.</title>
        <authorList>
            <consortium name="DOE Joint Genome Institute"/>
            <consortium name="Mycorrhizal Genomics Consortium"/>
            <person name="Kohler A."/>
            <person name="Kuo A."/>
            <person name="Nagy L.G."/>
            <person name="Floudas D."/>
            <person name="Copeland A."/>
            <person name="Barry K.W."/>
            <person name="Cichocki N."/>
            <person name="Veneault-Fourrey C."/>
            <person name="LaButti K."/>
            <person name="Lindquist E.A."/>
            <person name="Lipzen A."/>
            <person name="Lundell T."/>
            <person name="Morin E."/>
            <person name="Murat C."/>
            <person name="Riley R."/>
            <person name="Ohm R."/>
            <person name="Sun H."/>
            <person name="Tunlid A."/>
            <person name="Henrissat B."/>
            <person name="Grigoriev I.V."/>
            <person name="Hibbett D.S."/>
            <person name="Martin F."/>
        </authorList>
    </citation>
    <scope>NUCLEOTIDE SEQUENCE [LARGE SCALE GENOMIC DNA]</scope>
    <source>
        <strain evidence="5">MAFF 305830</strain>
    </source>
</reference>
<feature type="region of interest" description="Disordered" evidence="2">
    <location>
        <begin position="19"/>
        <end position="40"/>
    </location>
</feature>
<dbReference type="Proteomes" id="UP000054097">
    <property type="component" value="Unassembled WGS sequence"/>
</dbReference>
<feature type="compositionally biased region" description="Polar residues" evidence="2">
    <location>
        <begin position="185"/>
        <end position="198"/>
    </location>
</feature>
<organism evidence="4 5">
    <name type="scientific">Serendipita vermifera MAFF 305830</name>
    <dbReference type="NCBI Taxonomy" id="933852"/>
    <lineage>
        <taxon>Eukaryota</taxon>
        <taxon>Fungi</taxon>
        <taxon>Dikarya</taxon>
        <taxon>Basidiomycota</taxon>
        <taxon>Agaricomycotina</taxon>
        <taxon>Agaricomycetes</taxon>
        <taxon>Sebacinales</taxon>
        <taxon>Serendipitaceae</taxon>
        <taxon>Serendipita</taxon>
    </lineage>
</organism>
<gene>
    <name evidence="4" type="ORF">M408DRAFT_327544</name>
</gene>
<dbReference type="InterPro" id="IPR016024">
    <property type="entry name" value="ARM-type_fold"/>
</dbReference>
<dbReference type="InterPro" id="IPR005612">
    <property type="entry name" value="CCAAT-binding_factor"/>
</dbReference>
<feature type="region of interest" description="Disordered" evidence="2">
    <location>
        <begin position="183"/>
        <end position="210"/>
    </location>
</feature>